<feature type="compositionally biased region" description="Gly residues" evidence="1">
    <location>
        <begin position="211"/>
        <end position="221"/>
    </location>
</feature>
<dbReference type="GO" id="GO:0042597">
    <property type="term" value="C:periplasmic space"/>
    <property type="evidence" value="ECO:0007669"/>
    <property type="project" value="InterPro"/>
</dbReference>
<evidence type="ECO:0000313" key="4">
    <source>
        <dbReference type="Proteomes" id="UP000253529"/>
    </source>
</evidence>
<evidence type="ECO:0000256" key="2">
    <source>
        <dbReference type="SAM" id="Phobius"/>
    </source>
</evidence>
<dbReference type="InterPro" id="IPR012899">
    <property type="entry name" value="LTXXQ"/>
</dbReference>
<keyword evidence="4" id="KW-1185">Reference proteome</keyword>
<sequence>MITDNTANQPQGLAQTPTGRRGRRWLRPAALAGVLVGGVALAAGGYAAYAATAGADGAGWRDGMRLAFAQRAIAHALDSVGASSAQEAKIHDIVAARFAELGPDPDERAAMRKQALALLAAPTIDRAAVETMRLDAVAKFDAKSKAIVAGLLDIADQLTPDQRAKLAAHAEEMAERGPMGGPMGGPWGHWGHWGHGPMMDGPHGGPDDGPGHGPDGGPDKD</sequence>
<feature type="transmembrane region" description="Helical" evidence="2">
    <location>
        <begin position="29"/>
        <end position="49"/>
    </location>
</feature>
<feature type="region of interest" description="Disordered" evidence="1">
    <location>
        <begin position="192"/>
        <end position="221"/>
    </location>
</feature>
<reference evidence="3 4" key="1">
    <citation type="submission" date="2018-06" db="EMBL/GenBank/DDBJ databases">
        <title>Genomic Encyclopedia of Type Strains, Phase IV (KMG-IV): sequencing the most valuable type-strain genomes for metagenomic binning, comparative biology and taxonomic classification.</title>
        <authorList>
            <person name="Goeker M."/>
        </authorList>
    </citation>
    <scope>NUCLEOTIDE SEQUENCE [LARGE SCALE GENOMIC DNA]</scope>
    <source>
        <strain evidence="3 4">DSM 24875</strain>
    </source>
</reference>
<dbReference type="Proteomes" id="UP000253529">
    <property type="component" value="Unassembled WGS sequence"/>
</dbReference>
<comment type="caution">
    <text evidence="3">The sequence shown here is derived from an EMBL/GenBank/DDBJ whole genome shotgun (WGS) entry which is preliminary data.</text>
</comment>
<keyword evidence="2" id="KW-1133">Transmembrane helix</keyword>
<name>A0A366ETP6_9HYPH</name>
<keyword evidence="2" id="KW-0472">Membrane</keyword>
<dbReference type="EMBL" id="QNRK01000033">
    <property type="protein sequence ID" value="RBP05768.1"/>
    <property type="molecule type" value="Genomic_DNA"/>
</dbReference>
<evidence type="ECO:0000313" key="3">
    <source>
        <dbReference type="EMBL" id="RBP05768.1"/>
    </source>
</evidence>
<dbReference type="Pfam" id="PF07813">
    <property type="entry name" value="LTXXQ"/>
    <property type="match status" value="1"/>
</dbReference>
<keyword evidence="2" id="KW-0812">Transmembrane</keyword>
<organism evidence="3 4">
    <name type="scientific">Roseiarcus fermentans</name>
    <dbReference type="NCBI Taxonomy" id="1473586"/>
    <lineage>
        <taxon>Bacteria</taxon>
        <taxon>Pseudomonadati</taxon>
        <taxon>Pseudomonadota</taxon>
        <taxon>Alphaproteobacteria</taxon>
        <taxon>Hyphomicrobiales</taxon>
        <taxon>Roseiarcaceae</taxon>
        <taxon>Roseiarcus</taxon>
    </lineage>
</organism>
<dbReference type="AlphaFoldDB" id="A0A366ETP6"/>
<dbReference type="Gene3D" id="1.20.120.1490">
    <property type="match status" value="1"/>
</dbReference>
<feature type="compositionally biased region" description="Polar residues" evidence="1">
    <location>
        <begin position="1"/>
        <end position="18"/>
    </location>
</feature>
<feature type="region of interest" description="Disordered" evidence="1">
    <location>
        <begin position="1"/>
        <end position="21"/>
    </location>
</feature>
<evidence type="ECO:0000256" key="1">
    <source>
        <dbReference type="SAM" id="MobiDB-lite"/>
    </source>
</evidence>
<dbReference type="RefSeq" id="WP_170153364.1">
    <property type="nucleotide sequence ID" value="NZ_QNRK01000033.1"/>
</dbReference>
<gene>
    <name evidence="3" type="ORF">DFR50_13333</name>
</gene>
<protein>
    <submittedName>
        <fullName evidence="3">Spy/CpxP family protein refolding chaperone</fullName>
    </submittedName>
</protein>
<proteinExistence type="predicted"/>
<accession>A0A366ETP6</accession>